<dbReference type="EMBL" id="SEWF01000005">
    <property type="protein sequence ID" value="RYU96901.1"/>
    <property type="molecule type" value="Genomic_DNA"/>
</dbReference>
<gene>
    <name evidence="1" type="ORF">EWM59_05070</name>
</gene>
<dbReference type="PANTHER" id="PTHR35586:SF1">
    <property type="entry name" value="SLL1691 PROTEIN"/>
    <property type="match status" value="1"/>
</dbReference>
<reference evidence="1 2" key="1">
    <citation type="submission" date="2019-02" db="EMBL/GenBank/DDBJ databases">
        <title>Bacterial novel species Emticicia sp. 17J42-9 isolated from soil.</title>
        <authorList>
            <person name="Jung H.-Y."/>
        </authorList>
    </citation>
    <scope>NUCLEOTIDE SEQUENCE [LARGE SCALE GENOMIC DNA]</scope>
    <source>
        <strain evidence="1 2">17J42-9</strain>
    </source>
</reference>
<evidence type="ECO:0000313" key="2">
    <source>
        <dbReference type="Proteomes" id="UP000293162"/>
    </source>
</evidence>
<protein>
    <recommendedName>
        <fullName evidence="3">Transposase (putative) YhgA-like domain-containing protein</fullName>
    </recommendedName>
</protein>
<dbReference type="AlphaFoldDB" id="A0A4Q5M3K7"/>
<name>A0A4Q5M3K7_9BACT</name>
<sequence length="310" mass="36677">MPERKHFKPDDSLWKAILEDIFDDFLRFFFHQADELFAMEKGFEFLDKELEQLFPPQNDNFSPKYVDKLVKVFMKDGKEKWILVHIEVQGYKDVNFPERMFTYYYRIFDKYNKPITAFAIFTDDSFRLYPDKFEQSFLGTSIRYEYNTYKITEQSEEDLFSSNNPFAMVVLAVKAALKSKRINQSELFELKLGLAKTLLRKQFSKDKIRALMNFLKYHIRFDKEETMIKFDKEIESLTGKSTTMGIEEFLINRATEQGRKIGVEEGIESQKESFVIALLRDTNHSSEKIAQLTGVSLAFVEKIKKELETK</sequence>
<accession>A0A4Q5M3K7</accession>
<dbReference type="PANTHER" id="PTHR35586">
    <property type="entry name" value="SLL1691 PROTEIN"/>
    <property type="match status" value="1"/>
</dbReference>
<dbReference type="OrthoDB" id="944318at2"/>
<proteinExistence type="predicted"/>
<keyword evidence="2" id="KW-1185">Reference proteome</keyword>
<comment type="caution">
    <text evidence="1">The sequence shown here is derived from an EMBL/GenBank/DDBJ whole genome shotgun (WGS) entry which is preliminary data.</text>
</comment>
<organism evidence="1 2">
    <name type="scientific">Emticicia agri</name>
    <dbReference type="NCBI Taxonomy" id="2492393"/>
    <lineage>
        <taxon>Bacteria</taxon>
        <taxon>Pseudomonadati</taxon>
        <taxon>Bacteroidota</taxon>
        <taxon>Cytophagia</taxon>
        <taxon>Cytophagales</taxon>
        <taxon>Leadbetterellaceae</taxon>
        <taxon>Emticicia</taxon>
    </lineage>
</organism>
<evidence type="ECO:0000313" key="1">
    <source>
        <dbReference type="EMBL" id="RYU96901.1"/>
    </source>
</evidence>
<evidence type="ECO:0008006" key="3">
    <source>
        <dbReference type="Google" id="ProtNLM"/>
    </source>
</evidence>
<dbReference type="Proteomes" id="UP000293162">
    <property type="component" value="Unassembled WGS sequence"/>
</dbReference>